<evidence type="ECO:0000313" key="4">
    <source>
        <dbReference type="Proteomes" id="UP000503278"/>
    </source>
</evidence>
<dbReference type="AlphaFoldDB" id="A0A7L5E157"/>
<reference evidence="3 4" key="1">
    <citation type="submission" date="2020-04" db="EMBL/GenBank/DDBJ databases">
        <title>Genome sequencing of novel species.</title>
        <authorList>
            <person name="Heo J."/>
            <person name="Kim S.-J."/>
            <person name="Kim J.-S."/>
            <person name="Hong S.-B."/>
            <person name="Kwon S.-W."/>
        </authorList>
    </citation>
    <scope>NUCLEOTIDE SEQUENCE [LARGE SCALE GENOMIC DNA]</scope>
    <source>
        <strain evidence="3 4">F39-2</strain>
    </source>
</reference>
<accession>A0A7L5E157</accession>
<evidence type="ECO:0000313" key="3">
    <source>
        <dbReference type="EMBL" id="QJD96238.1"/>
    </source>
</evidence>
<keyword evidence="4" id="KW-1185">Reference proteome</keyword>
<dbReference type="InterPro" id="IPR051400">
    <property type="entry name" value="HAD-like_hydrolase"/>
</dbReference>
<keyword evidence="2" id="KW-0460">Magnesium</keyword>
<dbReference type="InterPro" id="IPR036412">
    <property type="entry name" value="HAD-like_sf"/>
</dbReference>
<keyword evidence="1 3" id="KW-0378">Hydrolase</keyword>
<proteinExistence type="predicted"/>
<organism evidence="3 4">
    <name type="scientific">Mucilaginibacter robiniae</name>
    <dbReference type="NCBI Taxonomy" id="2728022"/>
    <lineage>
        <taxon>Bacteria</taxon>
        <taxon>Pseudomonadati</taxon>
        <taxon>Bacteroidota</taxon>
        <taxon>Sphingobacteriia</taxon>
        <taxon>Sphingobacteriales</taxon>
        <taxon>Sphingobacteriaceae</taxon>
        <taxon>Mucilaginibacter</taxon>
    </lineage>
</organism>
<dbReference type="Proteomes" id="UP000503278">
    <property type="component" value="Chromosome"/>
</dbReference>
<dbReference type="GO" id="GO:0016787">
    <property type="term" value="F:hydrolase activity"/>
    <property type="evidence" value="ECO:0007669"/>
    <property type="project" value="UniProtKB-KW"/>
</dbReference>
<dbReference type="InterPro" id="IPR023198">
    <property type="entry name" value="PGP-like_dom2"/>
</dbReference>
<dbReference type="KEGG" id="mrob:HH214_10360"/>
<protein>
    <submittedName>
        <fullName evidence="3">HAD family hydrolase</fullName>
    </submittedName>
</protein>
<dbReference type="PANTHER" id="PTHR46470">
    <property type="entry name" value="N-ACYLNEURAMINATE-9-PHOSPHATASE"/>
    <property type="match status" value="1"/>
</dbReference>
<dbReference type="Gene3D" id="3.40.50.1000">
    <property type="entry name" value="HAD superfamily/HAD-like"/>
    <property type="match status" value="1"/>
</dbReference>
<dbReference type="SFLD" id="SFLDG01129">
    <property type="entry name" value="C1.5:_HAD__Beta-PGM__Phosphata"/>
    <property type="match status" value="1"/>
</dbReference>
<dbReference type="SUPFAM" id="SSF56784">
    <property type="entry name" value="HAD-like"/>
    <property type="match status" value="1"/>
</dbReference>
<sequence length="231" mass="26481">MNNQITTIAFDADDTLWQNEIHFQDTERKFCALLEDYLPQHTITQELFQTEMQNLSSYGYGVKGFMLSMIETALRITSHNLPAGLINRIITLGKELLAKPVELLPGVKETLESLYPTHRLVIATKGDLLDQERKLEKSGLQQYFHHISIMSDKQPKDYHKLLQSLDCSPENFLMVGNSIKSDIIPVLKAGAFAAHIPFHPTWVHEQVESPLKHPRFIPLTHINEITKRFSH</sequence>
<gene>
    <name evidence="3" type="ORF">HH214_10360</name>
</gene>
<dbReference type="SFLD" id="SFLDS00003">
    <property type="entry name" value="Haloacid_Dehalogenase"/>
    <property type="match status" value="1"/>
</dbReference>
<evidence type="ECO:0000256" key="2">
    <source>
        <dbReference type="ARBA" id="ARBA00022842"/>
    </source>
</evidence>
<name>A0A7L5E157_9SPHI</name>
<dbReference type="Gene3D" id="1.10.150.240">
    <property type="entry name" value="Putative phosphatase, domain 2"/>
    <property type="match status" value="1"/>
</dbReference>
<dbReference type="InterPro" id="IPR023214">
    <property type="entry name" value="HAD_sf"/>
</dbReference>
<dbReference type="RefSeq" id="WP_169607428.1">
    <property type="nucleotide sequence ID" value="NZ_CP051682.1"/>
</dbReference>
<evidence type="ECO:0000256" key="1">
    <source>
        <dbReference type="ARBA" id="ARBA00022801"/>
    </source>
</evidence>
<dbReference type="Pfam" id="PF00702">
    <property type="entry name" value="Hydrolase"/>
    <property type="match status" value="1"/>
</dbReference>
<dbReference type="EMBL" id="CP051682">
    <property type="protein sequence ID" value="QJD96238.1"/>
    <property type="molecule type" value="Genomic_DNA"/>
</dbReference>